<dbReference type="Proteomes" id="UP000887565">
    <property type="component" value="Unplaced"/>
</dbReference>
<accession>A0A915JW89</accession>
<keyword evidence="1" id="KW-1185">Reference proteome</keyword>
<name>A0A915JW89_ROMCU</name>
<protein>
    <submittedName>
        <fullName evidence="2">Uncharacterized protein</fullName>
    </submittedName>
</protein>
<evidence type="ECO:0000313" key="2">
    <source>
        <dbReference type="WBParaSite" id="nRc.2.0.1.t30348-RA"/>
    </source>
</evidence>
<reference evidence="2" key="1">
    <citation type="submission" date="2022-11" db="UniProtKB">
        <authorList>
            <consortium name="WormBaseParasite"/>
        </authorList>
    </citation>
    <scope>IDENTIFICATION</scope>
</reference>
<dbReference type="WBParaSite" id="nRc.2.0.1.t30348-RA">
    <property type="protein sequence ID" value="nRc.2.0.1.t30348-RA"/>
    <property type="gene ID" value="nRc.2.0.1.g30348"/>
</dbReference>
<proteinExistence type="predicted"/>
<sequence>MVEKEKTKTSWPRSPIECTQIIDWSPDQQTALEIVDVVTEIHCPGRTATPRTHAANNVTTGRVPFDICNARTLDKVFYPKGNLLAPSVNARTSEDTVTSEREH</sequence>
<evidence type="ECO:0000313" key="1">
    <source>
        <dbReference type="Proteomes" id="UP000887565"/>
    </source>
</evidence>
<organism evidence="1 2">
    <name type="scientific">Romanomermis culicivorax</name>
    <name type="common">Nematode worm</name>
    <dbReference type="NCBI Taxonomy" id="13658"/>
    <lineage>
        <taxon>Eukaryota</taxon>
        <taxon>Metazoa</taxon>
        <taxon>Ecdysozoa</taxon>
        <taxon>Nematoda</taxon>
        <taxon>Enoplea</taxon>
        <taxon>Dorylaimia</taxon>
        <taxon>Mermithida</taxon>
        <taxon>Mermithoidea</taxon>
        <taxon>Mermithidae</taxon>
        <taxon>Romanomermis</taxon>
    </lineage>
</organism>
<dbReference type="AlphaFoldDB" id="A0A915JW89"/>